<dbReference type="Proteomes" id="UP001205337">
    <property type="component" value="Unassembled WGS sequence"/>
</dbReference>
<dbReference type="GO" id="GO:0004180">
    <property type="term" value="F:carboxypeptidase activity"/>
    <property type="evidence" value="ECO:0007669"/>
    <property type="project" value="UniProtKB-KW"/>
</dbReference>
<dbReference type="SUPFAM" id="SSF56601">
    <property type="entry name" value="beta-lactamase/transpeptidase-like"/>
    <property type="match status" value="1"/>
</dbReference>
<keyword evidence="1" id="KW-1133">Transmembrane helix</keyword>
<accession>A0ABT1ZCY3</accession>
<organism evidence="3 4">
    <name type="scientific">Protaetiibacter mangrovi</name>
    <dbReference type="NCBI Taxonomy" id="2970926"/>
    <lineage>
        <taxon>Bacteria</taxon>
        <taxon>Bacillati</taxon>
        <taxon>Actinomycetota</taxon>
        <taxon>Actinomycetes</taxon>
        <taxon>Micrococcales</taxon>
        <taxon>Microbacteriaceae</taxon>
        <taxon>Protaetiibacter</taxon>
    </lineage>
</organism>
<dbReference type="Gene3D" id="3.40.710.10">
    <property type="entry name" value="DD-peptidase/beta-lactamase superfamily"/>
    <property type="match status" value="1"/>
</dbReference>
<gene>
    <name evidence="3" type="ORF">NUH29_03260</name>
</gene>
<keyword evidence="3" id="KW-0121">Carboxypeptidase</keyword>
<protein>
    <submittedName>
        <fullName evidence="3">D-alanyl-D-alanine carboxypeptidase</fullName>
    </submittedName>
</protein>
<keyword evidence="4" id="KW-1185">Reference proteome</keyword>
<evidence type="ECO:0000256" key="1">
    <source>
        <dbReference type="SAM" id="Phobius"/>
    </source>
</evidence>
<dbReference type="InterPro" id="IPR012338">
    <property type="entry name" value="Beta-lactam/transpept-like"/>
</dbReference>
<keyword evidence="3" id="KW-0645">Protease</keyword>
<evidence type="ECO:0000313" key="4">
    <source>
        <dbReference type="Proteomes" id="UP001205337"/>
    </source>
</evidence>
<name>A0ABT1ZCY3_9MICO</name>
<comment type="caution">
    <text evidence="3">The sequence shown here is derived from an EMBL/GenBank/DDBJ whole genome shotgun (WGS) entry which is preliminary data.</text>
</comment>
<keyword evidence="1" id="KW-0812">Transmembrane</keyword>
<keyword evidence="1" id="KW-0472">Membrane</keyword>
<evidence type="ECO:0000259" key="2">
    <source>
        <dbReference type="Pfam" id="PF00768"/>
    </source>
</evidence>
<dbReference type="InterPro" id="IPR001967">
    <property type="entry name" value="Peptidase_S11_N"/>
</dbReference>
<sequence>MAYRDEPSDGVGQLTALMRGAEATEGEPVDPVERRRRRRRRLIATGVVVAVVLGLLGGYAGYTLSAPLPAATGEIELPASQSGPVVVVATPPDGASAISITGGDDYLGPELGGIPTSNGGDDPRPMASITKLVTALVILDAHPLAGPDDPGPTITFDKADHDLYDAYYVRGATIAAMPTGSSMSLHDALEMMLVVSATNYADAVATWAFGSRAAYLRATKDWLAANGFSRTTVVEPTGLDPGSTSTPSELLALGRLAMANASIASIVGLPALDVPGLAGQGNTNSLLGVQGIRGIKTGTLDTSNLLFSSQLDVGIGEPLDVTGVVLGGFSHDTVSRDVRAWLESIRSGFHEVTAAEQGQLLGVYTTPWGESARVVVGETATLLTWSDTPIVPTMSSLQLTSGADGEQLGELTWTAGSRAVTVPVLLDGAISPPDQWWRLTHPFELG</sequence>
<dbReference type="EMBL" id="JANTHX010000004">
    <property type="protein sequence ID" value="MCS0498568.1"/>
    <property type="molecule type" value="Genomic_DNA"/>
</dbReference>
<feature type="transmembrane region" description="Helical" evidence="1">
    <location>
        <begin position="42"/>
        <end position="62"/>
    </location>
</feature>
<evidence type="ECO:0000313" key="3">
    <source>
        <dbReference type="EMBL" id="MCS0498568.1"/>
    </source>
</evidence>
<feature type="domain" description="Peptidase S11 D-alanyl-D-alanine carboxypeptidase A N-terminal" evidence="2">
    <location>
        <begin position="116"/>
        <end position="302"/>
    </location>
</feature>
<keyword evidence="3" id="KW-0378">Hydrolase</keyword>
<proteinExistence type="predicted"/>
<reference evidence="3 4" key="1">
    <citation type="submission" date="2022-08" db="EMBL/GenBank/DDBJ databases">
        <authorList>
            <person name="Li F."/>
        </authorList>
    </citation>
    <scope>NUCLEOTIDE SEQUENCE [LARGE SCALE GENOMIC DNA]</scope>
    <source>
        <strain evidence="3 4">10F1B-8-1</strain>
    </source>
</reference>
<dbReference type="Pfam" id="PF00768">
    <property type="entry name" value="Peptidase_S11"/>
    <property type="match status" value="1"/>
</dbReference>
<dbReference type="RefSeq" id="WP_258797524.1">
    <property type="nucleotide sequence ID" value="NZ_JANTHX010000004.1"/>
</dbReference>